<dbReference type="SMART" id="SM00355">
    <property type="entry name" value="ZnF_C2H2"/>
    <property type="match status" value="2"/>
</dbReference>
<dbReference type="EMBL" id="JAFEKC020000017">
    <property type="protein sequence ID" value="KAK0509953.1"/>
    <property type="molecule type" value="Genomic_DNA"/>
</dbReference>
<feature type="region of interest" description="Disordered" evidence="2">
    <location>
        <begin position="184"/>
        <end position="231"/>
    </location>
</feature>
<protein>
    <recommendedName>
        <fullName evidence="3">C2H2-type domain-containing protein</fullName>
    </recommendedName>
</protein>
<keyword evidence="5" id="KW-1185">Reference proteome</keyword>
<dbReference type="PROSITE" id="PS50157">
    <property type="entry name" value="ZINC_FINGER_C2H2_2"/>
    <property type="match status" value="1"/>
</dbReference>
<evidence type="ECO:0000256" key="1">
    <source>
        <dbReference type="PROSITE-ProRule" id="PRU00042"/>
    </source>
</evidence>
<keyword evidence="1" id="KW-0862">Zinc</keyword>
<evidence type="ECO:0000313" key="4">
    <source>
        <dbReference type="EMBL" id="KAK0509953.1"/>
    </source>
</evidence>
<dbReference type="GO" id="GO:0008270">
    <property type="term" value="F:zinc ion binding"/>
    <property type="evidence" value="ECO:0007669"/>
    <property type="project" value="UniProtKB-KW"/>
</dbReference>
<sequence>MLAAPWRPPKYLVRRFYPQCTTEKDMDALSLYMGVTASSLRAGVIPAEQHDHHINEAVLGSCDSSHESAHSFDGFRTSTDQDPTQRIPHTPELKIHDCDPFFGLPLEDVFTEYDPDLRSNLRLEASRPNHEDYLVNQPEPTEESDQSWVLRYSDEWLSPDPGSTVDVDSAQNYGFDYGNHPSSLLSNPPLLVEGTSATTPGSSTEASNGSTNSTTVGSSLSSPSPFTSGSSSSTNLFSGLTPILTGLPGATPSLVAAPQALQPKLGLQCQACQKVVSCSARLRSHQCNARRFLCGFECCKRGTKGFTSQKDLDRHQRTVHADKALAPLRLQICQACPYETRRVDHFRRHQRTHEKEEKKKRGKG</sequence>
<dbReference type="AlphaFoldDB" id="A0AA39UZI3"/>
<gene>
    <name evidence="4" type="ORF">JMJ35_007347</name>
</gene>
<accession>A0AA39UZI3</accession>
<organism evidence="4 5">
    <name type="scientific">Cladonia borealis</name>
    <dbReference type="NCBI Taxonomy" id="184061"/>
    <lineage>
        <taxon>Eukaryota</taxon>
        <taxon>Fungi</taxon>
        <taxon>Dikarya</taxon>
        <taxon>Ascomycota</taxon>
        <taxon>Pezizomycotina</taxon>
        <taxon>Lecanoromycetes</taxon>
        <taxon>OSLEUM clade</taxon>
        <taxon>Lecanoromycetidae</taxon>
        <taxon>Lecanorales</taxon>
        <taxon>Lecanorineae</taxon>
        <taxon>Cladoniaceae</taxon>
        <taxon>Cladonia</taxon>
    </lineage>
</organism>
<dbReference type="Proteomes" id="UP001166286">
    <property type="component" value="Unassembled WGS sequence"/>
</dbReference>
<evidence type="ECO:0000313" key="5">
    <source>
        <dbReference type="Proteomes" id="UP001166286"/>
    </source>
</evidence>
<feature type="compositionally biased region" description="Low complexity" evidence="2">
    <location>
        <begin position="207"/>
        <end position="231"/>
    </location>
</feature>
<keyword evidence="1" id="KW-0479">Metal-binding</keyword>
<reference evidence="4" key="1">
    <citation type="submission" date="2023-03" db="EMBL/GenBank/DDBJ databases">
        <title>Complete genome of Cladonia borealis.</title>
        <authorList>
            <person name="Park H."/>
        </authorList>
    </citation>
    <scope>NUCLEOTIDE SEQUENCE</scope>
    <source>
        <strain evidence="4">ANT050790</strain>
    </source>
</reference>
<feature type="domain" description="C2H2-type" evidence="3">
    <location>
        <begin position="331"/>
        <end position="358"/>
    </location>
</feature>
<keyword evidence="1" id="KW-0863">Zinc-finger</keyword>
<evidence type="ECO:0000256" key="2">
    <source>
        <dbReference type="SAM" id="MobiDB-lite"/>
    </source>
</evidence>
<feature type="compositionally biased region" description="Polar residues" evidence="2">
    <location>
        <begin position="195"/>
        <end position="206"/>
    </location>
</feature>
<evidence type="ECO:0000259" key="3">
    <source>
        <dbReference type="PROSITE" id="PS50157"/>
    </source>
</evidence>
<proteinExistence type="predicted"/>
<dbReference type="Gene3D" id="3.30.160.60">
    <property type="entry name" value="Classic Zinc Finger"/>
    <property type="match status" value="1"/>
</dbReference>
<dbReference type="InterPro" id="IPR013087">
    <property type="entry name" value="Znf_C2H2_type"/>
</dbReference>
<name>A0AA39UZI3_9LECA</name>
<comment type="caution">
    <text evidence="4">The sequence shown here is derived from an EMBL/GenBank/DDBJ whole genome shotgun (WGS) entry which is preliminary data.</text>
</comment>